<protein>
    <recommendedName>
        <fullName evidence="8">FAD-binding domain-containing protein</fullName>
    </recommendedName>
</protein>
<dbReference type="Pfam" id="PF01494">
    <property type="entry name" value="FAD_binding_3"/>
    <property type="match status" value="2"/>
</dbReference>
<dbReference type="InterPro" id="IPR050562">
    <property type="entry name" value="FAD_mOase_fung"/>
</dbReference>
<evidence type="ECO:0000256" key="3">
    <source>
        <dbReference type="ARBA" id="ARBA00022630"/>
    </source>
</evidence>
<name>A0ABY6UHA4_BIOOC</name>
<dbReference type="PANTHER" id="PTHR47356">
    <property type="entry name" value="FAD-DEPENDENT MONOOXYGENASE ASQG-RELATED"/>
    <property type="match status" value="1"/>
</dbReference>
<accession>A0ABY6UHA4</accession>
<comment type="similarity">
    <text evidence="2">Belongs to the paxM FAD-dependent monooxygenase family.</text>
</comment>
<keyword evidence="7" id="KW-1133">Transmembrane helix</keyword>
<feature type="transmembrane region" description="Helical" evidence="7">
    <location>
        <begin position="687"/>
        <end position="710"/>
    </location>
</feature>
<dbReference type="PANTHER" id="PTHR47356:SF2">
    <property type="entry name" value="FAD-BINDING DOMAIN-CONTAINING PROTEIN-RELATED"/>
    <property type="match status" value="1"/>
</dbReference>
<proteinExistence type="inferred from homology"/>
<comment type="cofactor">
    <cofactor evidence="1">
        <name>FAD</name>
        <dbReference type="ChEBI" id="CHEBI:57692"/>
    </cofactor>
</comment>
<evidence type="ECO:0000256" key="2">
    <source>
        <dbReference type="ARBA" id="ARBA00007992"/>
    </source>
</evidence>
<evidence type="ECO:0000259" key="8">
    <source>
        <dbReference type="Pfam" id="PF01494"/>
    </source>
</evidence>
<evidence type="ECO:0000256" key="7">
    <source>
        <dbReference type="SAM" id="Phobius"/>
    </source>
</evidence>
<feature type="transmembrane region" description="Helical" evidence="7">
    <location>
        <begin position="496"/>
        <end position="514"/>
    </location>
</feature>
<keyword evidence="6" id="KW-0503">Monooxygenase</keyword>
<evidence type="ECO:0000256" key="4">
    <source>
        <dbReference type="ARBA" id="ARBA00022827"/>
    </source>
</evidence>
<dbReference type="SUPFAM" id="SSF51905">
    <property type="entry name" value="FAD/NAD(P)-binding domain"/>
    <property type="match status" value="1"/>
</dbReference>
<evidence type="ECO:0000256" key="5">
    <source>
        <dbReference type="ARBA" id="ARBA00023002"/>
    </source>
</evidence>
<feature type="transmembrane region" description="Helical" evidence="7">
    <location>
        <begin position="526"/>
        <end position="546"/>
    </location>
</feature>
<keyword evidence="7" id="KW-0472">Membrane</keyword>
<feature type="domain" description="FAD-binding" evidence="8">
    <location>
        <begin position="10"/>
        <end position="184"/>
    </location>
</feature>
<evidence type="ECO:0000256" key="1">
    <source>
        <dbReference type="ARBA" id="ARBA00001974"/>
    </source>
</evidence>
<organism evidence="9 10">
    <name type="scientific">Bionectria ochroleuca</name>
    <name type="common">Gliocladium roseum</name>
    <dbReference type="NCBI Taxonomy" id="29856"/>
    <lineage>
        <taxon>Eukaryota</taxon>
        <taxon>Fungi</taxon>
        <taxon>Dikarya</taxon>
        <taxon>Ascomycota</taxon>
        <taxon>Pezizomycotina</taxon>
        <taxon>Sordariomycetes</taxon>
        <taxon>Hypocreomycetidae</taxon>
        <taxon>Hypocreales</taxon>
        <taxon>Bionectriaceae</taxon>
        <taxon>Clonostachys</taxon>
    </lineage>
</organism>
<reference evidence="9 10" key="1">
    <citation type="submission" date="2019-06" db="EMBL/GenBank/DDBJ databases">
        <authorList>
            <person name="Broberg M."/>
        </authorList>
    </citation>
    <scope>NUCLEOTIDE SEQUENCE [LARGE SCALE GENOMIC DNA]</scope>
</reference>
<feature type="transmembrane region" description="Helical" evidence="7">
    <location>
        <begin position="597"/>
        <end position="614"/>
    </location>
</feature>
<comment type="caution">
    <text evidence="9">The sequence shown here is derived from an EMBL/GenBank/DDBJ whole genome shotgun (WGS) entry which is preliminary data.</text>
</comment>
<keyword evidence="10" id="KW-1185">Reference proteome</keyword>
<dbReference type="PRINTS" id="PR00420">
    <property type="entry name" value="RNGMNOXGNASE"/>
</dbReference>
<dbReference type="Proteomes" id="UP000766486">
    <property type="component" value="Unassembled WGS sequence"/>
</dbReference>
<keyword evidence="7" id="KW-0812">Transmembrane</keyword>
<dbReference type="Gene3D" id="3.50.50.60">
    <property type="entry name" value="FAD/NAD(P)-binding domain"/>
    <property type="match status" value="1"/>
</dbReference>
<keyword evidence="5" id="KW-0560">Oxidoreductase</keyword>
<feature type="transmembrane region" description="Helical" evidence="7">
    <location>
        <begin position="12"/>
        <end position="30"/>
    </location>
</feature>
<feature type="transmembrane region" description="Helical" evidence="7">
    <location>
        <begin position="566"/>
        <end position="585"/>
    </location>
</feature>
<keyword evidence="4" id="KW-0274">FAD</keyword>
<keyword evidence="3" id="KW-0285">Flavoprotein</keyword>
<dbReference type="InterPro" id="IPR036188">
    <property type="entry name" value="FAD/NAD-bd_sf"/>
</dbReference>
<feature type="domain" description="FAD-binding" evidence="8">
    <location>
        <begin position="296"/>
        <end position="355"/>
    </location>
</feature>
<feature type="transmembrane region" description="Helical" evidence="7">
    <location>
        <begin position="42"/>
        <end position="61"/>
    </location>
</feature>
<dbReference type="InterPro" id="IPR002938">
    <property type="entry name" value="FAD-bd"/>
</dbReference>
<evidence type="ECO:0000313" key="9">
    <source>
        <dbReference type="EMBL" id="VUC30009.1"/>
    </source>
</evidence>
<evidence type="ECO:0000313" key="10">
    <source>
        <dbReference type="Proteomes" id="UP000766486"/>
    </source>
</evidence>
<evidence type="ECO:0000256" key="6">
    <source>
        <dbReference type="ARBA" id="ARBA00023033"/>
    </source>
</evidence>
<sequence>MTDHSKQNSRILIVGGGIAGLVLAVALEKFDIDYLLLEAHDNIAPAVGASIGIMPSGLLILDQLGCYEAIRVVAQDADIAVTHMRDQNGKSLACTRHIAHHLEMRHGYPMLFFDRQWLLQVLYDQIKHKDRILLKIHINSVRHTDSGIEVLTTQGQVYSGAIVVGADGIHSVVRREMIRASSGTPKTTLLTNAEDRVACHYKCSFGIAHNVAQWHNSEQCFTIGHGTTFLVVSGPQKRVYWFLFVRLPKVLYGKEIPGYTKDDEAKFVEEYQGFLITENLTFGQVFARRLTSTLTPLHEIVFEKWSFKRMLLVGDSAHKPNPIGGMGGNGAIESVAELINALLDAGCDRSSRLHDMTDADFNSVFYRMQDARYERAKFTVKSSHAMQALFASEKPLLSFFVWKVIVPMMGDERSLQNLGLQIVGGSRIRRLPIPTRSRAVLYDHELVQKPFSAKEMTLLRMVHAAAMGTLFWKYTVSHTMQVQNGISPSQMGLVQVKLYGLTAVLVFLVEGYRIGNRGSLLSFPSLSITSLQVWGLPQVLPLYAIFSSFSSFNAAGRDVPTSISKWLLLALILGYLPVITLESLASGSPDSADPTRVARSLVLPILIAVALLLTKPNESSAKEVAQVVERYQNNDMPILQFACKLMLAIQAVFHLVAISQIRQISSLSGTESIDNLRGKGYISNQRAVKAMMLLLIGQVAIGPGATWAALWNWREGVISSLSTLA</sequence>
<dbReference type="EMBL" id="CABFNS010000812">
    <property type="protein sequence ID" value="VUC30009.1"/>
    <property type="molecule type" value="Genomic_DNA"/>
</dbReference>
<gene>
    <name evidence="9" type="ORF">CLO192961_LOCUS273332</name>
</gene>